<evidence type="ECO:0000313" key="2">
    <source>
        <dbReference type="EMBL" id="QNO53101.1"/>
    </source>
</evidence>
<dbReference type="EMBL" id="MT631531">
    <property type="protein sequence ID" value="QNO53101.1"/>
    <property type="molecule type" value="Genomic_DNA"/>
</dbReference>
<protein>
    <submittedName>
        <fullName evidence="2">Uncharacterized protein</fullName>
    </submittedName>
</protein>
<name>A0A7G9YYL7_9EURY</name>
<keyword evidence="1" id="KW-0472">Membrane</keyword>
<proteinExistence type="predicted"/>
<keyword evidence="1" id="KW-0812">Transmembrane</keyword>
<feature type="transmembrane region" description="Helical" evidence="1">
    <location>
        <begin position="12"/>
        <end position="30"/>
    </location>
</feature>
<dbReference type="AlphaFoldDB" id="A0A7G9YYL7"/>
<accession>A0A7G9YYL7</accession>
<sequence length="130" mass="14598">MTPNPNSMKLKALYIVSLLVLGVFVVLPFFHPTVSETAYSEVSGVQLLENGTERIILFDIVNHEQKDMNYTVRVTVDGKNYTEEVLLRGGGVFTYVHHIHPDRIARGGFSFAVYKEGMSAPIEEATYFGR</sequence>
<evidence type="ECO:0000256" key="1">
    <source>
        <dbReference type="SAM" id="Phobius"/>
    </source>
</evidence>
<gene>
    <name evidence="2" type="ORF">ODDINNFO_00015</name>
</gene>
<keyword evidence="1" id="KW-1133">Transmembrane helix</keyword>
<organism evidence="2">
    <name type="scientific">Candidatus Methanophagaceae archaeon ANME-1 ERB6</name>
    <dbReference type="NCBI Taxonomy" id="2759912"/>
    <lineage>
        <taxon>Archaea</taxon>
        <taxon>Methanobacteriati</taxon>
        <taxon>Methanobacteriota</taxon>
        <taxon>Stenosarchaea group</taxon>
        <taxon>Methanomicrobia</taxon>
        <taxon>Candidatus Methanophagales</taxon>
        <taxon>Candidatus Methanophagaceae</taxon>
    </lineage>
</organism>
<reference evidence="2" key="1">
    <citation type="submission" date="2020-06" db="EMBL/GenBank/DDBJ databases">
        <title>Unique genomic features of the anaerobic methanotrophic archaea.</title>
        <authorList>
            <person name="Chadwick G.L."/>
            <person name="Skennerton C.T."/>
            <person name="Laso-Perez R."/>
            <person name="Leu A.O."/>
            <person name="Speth D.R."/>
            <person name="Yu H."/>
            <person name="Morgan-Lang C."/>
            <person name="Hatzenpichler R."/>
            <person name="Goudeau D."/>
            <person name="Malmstrom R."/>
            <person name="Brazelton W.J."/>
            <person name="Woyke T."/>
            <person name="Hallam S.J."/>
            <person name="Tyson G.W."/>
            <person name="Wegener G."/>
            <person name="Boetius A."/>
            <person name="Orphan V."/>
        </authorList>
    </citation>
    <scope>NUCLEOTIDE SEQUENCE</scope>
</reference>